<accession>A0A6I9WBH5</accession>
<dbReference type="InterPro" id="IPR006205">
    <property type="entry name" value="Mev_gal_kin"/>
</dbReference>
<reference evidence="12" key="1">
    <citation type="submission" date="2025-08" db="UniProtKB">
        <authorList>
            <consortium name="RefSeq"/>
        </authorList>
    </citation>
    <scope>IDENTIFICATION</scope>
</reference>
<comment type="pathway">
    <text evidence="9">Isoprenoid biosynthesis; isopentenyl diphosphate biosynthesis via mevalonate pathway; isopentenyl diphosphate from (R)-mevalonate: step 1/3.</text>
</comment>
<evidence type="ECO:0000259" key="10">
    <source>
        <dbReference type="Pfam" id="PF00288"/>
    </source>
</evidence>
<dbReference type="GO" id="GO:0005829">
    <property type="term" value="C:cytosol"/>
    <property type="evidence" value="ECO:0007669"/>
    <property type="project" value="TreeGrafter"/>
</dbReference>
<dbReference type="InterPro" id="IPR020568">
    <property type="entry name" value="Ribosomal_Su5_D2-typ_SF"/>
</dbReference>
<keyword evidence="1" id="KW-0963">Cytoplasm</keyword>
<keyword evidence="2" id="KW-0444">Lipid biosynthesis</keyword>
<dbReference type="GeneID" id="105428853"/>
<evidence type="ECO:0000256" key="4">
    <source>
        <dbReference type="ARBA" id="ARBA00022741"/>
    </source>
</evidence>
<dbReference type="KEGG" id="pbar:105428853"/>
<dbReference type="InterPro" id="IPR006204">
    <property type="entry name" value="GHMP_kinase_N_dom"/>
</dbReference>
<dbReference type="InterPro" id="IPR036554">
    <property type="entry name" value="GHMP_kinase_C_sf"/>
</dbReference>
<dbReference type="Proteomes" id="UP000504615">
    <property type="component" value="Unplaced"/>
</dbReference>
<dbReference type="OrthoDB" id="1652964at2759"/>
<evidence type="ECO:0000256" key="5">
    <source>
        <dbReference type="ARBA" id="ARBA00022777"/>
    </source>
</evidence>
<organism evidence="11 12">
    <name type="scientific">Pogonomyrmex barbatus</name>
    <name type="common">red harvester ant</name>
    <dbReference type="NCBI Taxonomy" id="144034"/>
    <lineage>
        <taxon>Eukaryota</taxon>
        <taxon>Metazoa</taxon>
        <taxon>Ecdysozoa</taxon>
        <taxon>Arthropoda</taxon>
        <taxon>Hexapoda</taxon>
        <taxon>Insecta</taxon>
        <taxon>Pterygota</taxon>
        <taxon>Neoptera</taxon>
        <taxon>Endopterygota</taxon>
        <taxon>Hymenoptera</taxon>
        <taxon>Apocrita</taxon>
        <taxon>Aculeata</taxon>
        <taxon>Formicoidea</taxon>
        <taxon>Formicidae</taxon>
        <taxon>Myrmicinae</taxon>
        <taxon>Pogonomyrmex</taxon>
    </lineage>
</organism>
<keyword evidence="7" id="KW-0460">Magnesium</keyword>
<evidence type="ECO:0000313" key="11">
    <source>
        <dbReference type="Proteomes" id="UP000504615"/>
    </source>
</evidence>
<keyword evidence="8" id="KW-0443">Lipid metabolism</keyword>
<dbReference type="SUPFAM" id="SSF55060">
    <property type="entry name" value="GHMP Kinase, C-terminal domain"/>
    <property type="match status" value="1"/>
</dbReference>
<dbReference type="SUPFAM" id="SSF54211">
    <property type="entry name" value="Ribosomal protein S5 domain 2-like"/>
    <property type="match status" value="1"/>
</dbReference>
<evidence type="ECO:0000256" key="9">
    <source>
        <dbReference type="ARBA" id="ARBA00029438"/>
    </source>
</evidence>
<dbReference type="AlphaFoldDB" id="A0A6I9WBH5"/>
<dbReference type="GO" id="GO:0004496">
    <property type="term" value="F:mevalonate kinase activity"/>
    <property type="evidence" value="ECO:0007669"/>
    <property type="project" value="InterPro"/>
</dbReference>
<dbReference type="InterPro" id="IPR014721">
    <property type="entry name" value="Ribsml_uS5_D2-typ_fold_subgr"/>
</dbReference>
<feature type="domain" description="GHMP kinase N-terminal" evidence="10">
    <location>
        <begin position="74"/>
        <end position="107"/>
    </location>
</feature>
<dbReference type="GO" id="GO:0006695">
    <property type="term" value="P:cholesterol biosynthetic process"/>
    <property type="evidence" value="ECO:0007669"/>
    <property type="project" value="TreeGrafter"/>
</dbReference>
<evidence type="ECO:0000256" key="7">
    <source>
        <dbReference type="ARBA" id="ARBA00022842"/>
    </source>
</evidence>
<dbReference type="PANTHER" id="PTHR43290:SF2">
    <property type="entry name" value="MEVALONATE KINASE"/>
    <property type="match status" value="1"/>
</dbReference>
<dbReference type="GO" id="GO:0019287">
    <property type="term" value="P:isopentenyl diphosphate biosynthetic process, mevalonate pathway"/>
    <property type="evidence" value="ECO:0007669"/>
    <property type="project" value="UniProtKB-UniPathway"/>
</dbReference>
<evidence type="ECO:0000256" key="1">
    <source>
        <dbReference type="ARBA" id="ARBA00022490"/>
    </source>
</evidence>
<name>A0A6I9WBH5_9HYME</name>
<keyword evidence="11" id="KW-1185">Reference proteome</keyword>
<dbReference type="PANTHER" id="PTHR43290">
    <property type="entry name" value="MEVALONATE KINASE"/>
    <property type="match status" value="1"/>
</dbReference>
<dbReference type="Gene3D" id="3.30.70.890">
    <property type="entry name" value="GHMP kinase, C-terminal domain"/>
    <property type="match status" value="1"/>
</dbReference>
<keyword evidence="3" id="KW-0808">Transferase</keyword>
<evidence type="ECO:0000313" key="12">
    <source>
        <dbReference type="RefSeq" id="XP_011639709.1"/>
    </source>
</evidence>
<dbReference type="GO" id="GO:0005524">
    <property type="term" value="F:ATP binding"/>
    <property type="evidence" value="ECO:0007669"/>
    <property type="project" value="UniProtKB-KW"/>
</dbReference>
<proteinExistence type="predicted"/>
<dbReference type="RefSeq" id="XP_011639709.1">
    <property type="nucleotide sequence ID" value="XM_011641407.1"/>
</dbReference>
<keyword evidence="4" id="KW-0547">Nucleotide-binding</keyword>
<keyword evidence="5" id="KW-0418">Kinase</keyword>
<dbReference type="Gene3D" id="3.30.230.10">
    <property type="match status" value="1"/>
</dbReference>
<sequence>MPLNPFICHFFNDNITETIILKHDLYIKVKDYVSSLTDYIGTYEPMNDQHKLSLQAFFFLLVYIAYRYTIKIMASFIINISSELPIGKGMGSSTSFAACLATCFWRWSLLQKGIVRYEFGEEDMKVLKRCITMCEKVVYNSSNISDSIVPIFGALLVFEKNGLQKIYEKFPSIKVLIMYSNITSEAVQKHSYPFADSILDSIDAISKESIEIFNQIEEEPGMNLYKYSTSTLSDSSQSNYEKLSDLIRMNQGLLNALGISHSNVDTICAIAQDYSLSGKMACRGRLDYTYILLPQNITDEDLIKLLDKFKSRNFFGIVTSLCGDWSGVRVE</sequence>
<evidence type="ECO:0000256" key="2">
    <source>
        <dbReference type="ARBA" id="ARBA00022516"/>
    </source>
</evidence>
<protein>
    <submittedName>
        <fullName evidence="12">Mevalonate kinase-like</fullName>
    </submittedName>
</protein>
<evidence type="ECO:0000256" key="3">
    <source>
        <dbReference type="ARBA" id="ARBA00022679"/>
    </source>
</evidence>
<dbReference type="Pfam" id="PF00288">
    <property type="entry name" value="GHMP_kinases_N"/>
    <property type="match status" value="1"/>
</dbReference>
<keyword evidence="6" id="KW-0067">ATP-binding</keyword>
<dbReference type="UniPathway" id="UPA00057">
    <property type="reaction ID" value="UER00098"/>
</dbReference>
<gene>
    <name evidence="12" type="primary">LOC105428853</name>
</gene>
<evidence type="ECO:0000256" key="6">
    <source>
        <dbReference type="ARBA" id="ARBA00022840"/>
    </source>
</evidence>
<evidence type="ECO:0000256" key="8">
    <source>
        <dbReference type="ARBA" id="ARBA00023098"/>
    </source>
</evidence>